<dbReference type="PROSITE" id="PS00463">
    <property type="entry name" value="ZN2_CY6_FUNGAL_1"/>
    <property type="match status" value="1"/>
</dbReference>
<keyword evidence="3" id="KW-0805">Transcription regulation</keyword>
<name>A0A8H6ZUJ4_PLEOS</name>
<keyword evidence="11" id="KW-1185">Reference proteome</keyword>
<feature type="compositionally biased region" description="Basic and acidic residues" evidence="7">
    <location>
        <begin position="30"/>
        <end position="47"/>
    </location>
</feature>
<evidence type="ECO:0000256" key="7">
    <source>
        <dbReference type="SAM" id="MobiDB-lite"/>
    </source>
</evidence>
<feature type="domain" description="C2H2-type" evidence="9">
    <location>
        <begin position="93"/>
        <end position="121"/>
    </location>
</feature>
<dbReference type="AlphaFoldDB" id="A0A8H6ZUJ4"/>
<feature type="domain" description="Zn(2)-C6 fungal-type" evidence="8">
    <location>
        <begin position="128"/>
        <end position="157"/>
    </location>
</feature>
<dbReference type="PROSITE" id="PS50048">
    <property type="entry name" value="ZN2_CY6_FUNGAL_2"/>
    <property type="match status" value="1"/>
</dbReference>
<dbReference type="InterPro" id="IPR013087">
    <property type="entry name" value="Znf_C2H2_type"/>
</dbReference>
<dbReference type="GO" id="GO:0008270">
    <property type="term" value="F:zinc ion binding"/>
    <property type="evidence" value="ECO:0007669"/>
    <property type="project" value="UniProtKB-KW"/>
</dbReference>
<evidence type="ECO:0000256" key="4">
    <source>
        <dbReference type="ARBA" id="ARBA00023163"/>
    </source>
</evidence>
<dbReference type="CDD" id="cd00067">
    <property type="entry name" value="GAL4"/>
    <property type="match status" value="1"/>
</dbReference>
<dbReference type="CDD" id="cd12148">
    <property type="entry name" value="fungal_TF_MHR"/>
    <property type="match status" value="1"/>
</dbReference>
<feature type="compositionally biased region" description="Low complexity" evidence="7">
    <location>
        <begin position="173"/>
        <end position="204"/>
    </location>
</feature>
<keyword evidence="1" id="KW-0479">Metal-binding</keyword>
<keyword evidence="4" id="KW-0804">Transcription</keyword>
<dbReference type="InterPro" id="IPR036864">
    <property type="entry name" value="Zn2-C6_fun-type_DNA-bd_sf"/>
</dbReference>
<reference evidence="10" key="1">
    <citation type="submission" date="2019-07" db="EMBL/GenBank/DDBJ databases">
        <authorList>
            <person name="Palmer J.M."/>
        </authorList>
    </citation>
    <scope>NUCLEOTIDE SEQUENCE</scope>
    <source>
        <strain evidence="10">PC9</strain>
    </source>
</reference>
<dbReference type="InterPro" id="IPR001138">
    <property type="entry name" value="Zn2Cys6_DnaBD"/>
</dbReference>
<dbReference type="PROSITE" id="PS50157">
    <property type="entry name" value="ZINC_FINGER_C2H2_2"/>
    <property type="match status" value="2"/>
</dbReference>
<gene>
    <name evidence="10" type="ORF">PC9H_007770</name>
</gene>
<sequence>MAPDRTHSPSASLTLDTASLSDASSGSRPEIPELDHQPFEFRKKDGTPSKMRSHRGNVPVLPQTKLCPHCPAKFTRTTHLNRHLRTHTNERLHRCDTCAAEFTRSDLLTRHKRSCNDPLNPGRSRKKSCQPCSDSKIKCDNKFPCSKCTSRGKECVFLPNKRNSAHASTSKVSPSFPTAPAPTSSSAHESNPSPSTSTTSLPTPSSLFAATPESCFSNFTINSTPQIHDVDDMLSESDLQSTSIPLDFSFPVSQRYDSSDKPPLPSPSPDFISSDSATDNEHTPIDSHLSSMYQSDLFEPFFSTLFSQTQLQDSPPNSAGGITSAGVFPFARRSGSPEFPFSINPVETQQGQPQQLPLDAGMVGAAHHSTPYSAPDPLSPSASESDNNGGVGYTLQIAELDHFLYIFFSAFCAQMPIVHPATFKVDGRPQVLLRAMQACGALFVKTKQATSFVNSVLETARDALVQEFAKNPTDCSEQIDFILAVVLLQTIGLFHQKVDQRASSSIYHGMLVMMVRRANLMSRNTAWIPPRLSESSIEDMWRKWVLHEMTKRALLLSYLHDCCHSIYFALPPSYLPGEVELYLPCEDSLWKAASSKEWFMLLQSSSPYGDATSRLIGQSMPKALSLMTEPRLLSTPIISNPFSLFILVHVMLYQLFTVCMEIRLPKTNIAEDYTEQTNQQVHRLQYGLHNWLQSWIHSPETPHSEGSNEEPPFMSYGLPFYWLGQVALLAYQEGLPPFEHNSTNNLHVEMRFRLVKQWLKHIRGFLKKSDNGPTLFWDELMKIRLDTSRASGDKNDTGDDQEGLLGFFPEQ</sequence>
<dbReference type="PANTHER" id="PTHR47660">
    <property type="entry name" value="TRANSCRIPTION FACTOR WITH C2H2 AND ZN(2)-CYS(6) DNA BINDING DOMAIN (EUROFUNG)-RELATED-RELATED"/>
    <property type="match status" value="1"/>
</dbReference>
<dbReference type="VEuPathDB" id="FungiDB:PC9H_007770"/>
<evidence type="ECO:0000259" key="8">
    <source>
        <dbReference type="PROSITE" id="PS50048"/>
    </source>
</evidence>
<evidence type="ECO:0000313" key="11">
    <source>
        <dbReference type="Proteomes" id="UP000623687"/>
    </source>
</evidence>
<evidence type="ECO:0000259" key="9">
    <source>
        <dbReference type="PROSITE" id="PS50157"/>
    </source>
</evidence>
<dbReference type="Pfam" id="PF04082">
    <property type="entry name" value="Fungal_trans"/>
    <property type="match status" value="1"/>
</dbReference>
<feature type="region of interest" description="Disordered" evidence="7">
    <location>
        <begin position="165"/>
        <end position="204"/>
    </location>
</feature>
<feature type="region of interest" description="Disordered" evidence="7">
    <location>
        <begin position="254"/>
        <end position="287"/>
    </location>
</feature>
<evidence type="ECO:0000256" key="5">
    <source>
        <dbReference type="ARBA" id="ARBA00023242"/>
    </source>
</evidence>
<evidence type="ECO:0000256" key="1">
    <source>
        <dbReference type="ARBA" id="ARBA00022723"/>
    </source>
</evidence>
<evidence type="ECO:0000256" key="3">
    <source>
        <dbReference type="ARBA" id="ARBA00023015"/>
    </source>
</evidence>
<dbReference type="OrthoDB" id="1405595at2759"/>
<dbReference type="SUPFAM" id="SSF57667">
    <property type="entry name" value="beta-beta-alpha zinc fingers"/>
    <property type="match status" value="1"/>
</dbReference>
<dbReference type="SMART" id="SM00066">
    <property type="entry name" value="GAL4"/>
    <property type="match status" value="1"/>
</dbReference>
<accession>A0A8H6ZUJ4</accession>
<feature type="region of interest" description="Disordered" evidence="7">
    <location>
        <begin position="113"/>
        <end position="136"/>
    </location>
</feature>
<dbReference type="RefSeq" id="XP_036630918.1">
    <property type="nucleotide sequence ID" value="XM_036777298.1"/>
</dbReference>
<dbReference type="Pfam" id="PF00172">
    <property type="entry name" value="Zn_clus"/>
    <property type="match status" value="1"/>
</dbReference>
<keyword evidence="2" id="KW-0862">Zinc</keyword>
<dbReference type="InterPro" id="IPR036236">
    <property type="entry name" value="Znf_C2H2_sf"/>
</dbReference>
<keyword evidence="5" id="KW-0539">Nucleus</keyword>
<dbReference type="Gene3D" id="4.10.240.10">
    <property type="entry name" value="Zn(2)-C6 fungal-type DNA-binding domain"/>
    <property type="match status" value="1"/>
</dbReference>
<dbReference type="SMART" id="SM00355">
    <property type="entry name" value="ZnF_C2H2"/>
    <property type="match status" value="2"/>
</dbReference>
<proteinExistence type="predicted"/>
<feature type="region of interest" description="Disordered" evidence="7">
    <location>
        <begin position="365"/>
        <end position="386"/>
    </location>
</feature>
<organism evidence="10 11">
    <name type="scientific">Pleurotus ostreatus</name>
    <name type="common">Oyster mushroom</name>
    <name type="synonym">White-rot fungus</name>
    <dbReference type="NCBI Taxonomy" id="5322"/>
    <lineage>
        <taxon>Eukaryota</taxon>
        <taxon>Fungi</taxon>
        <taxon>Dikarya</taxon>
        <taxon>Basidiomycota</taxon>
        <taxon>Agaricomycotina</taxon>
        <taxon>Agaricomycetes</taxon>
        <taxon>Agaricomycetidae</taxon>
        <taxon>Agaricales</taxon>
        <taxon>Pleurotineae</taxon>
        <taxon>Pleurotaceae</taxon>
        <taxon>Pleurotus</taxon>
    </lineage>
</organism>
<keyword evidence="6" id="KW-0863">Zinc-finger</keyword>
<feature type="region of interest" description="Disordered" evidence="7">
    <location>
        <begin position="789"/>
        <end position="811"/>
    </location>
</feature>
<evidence type="ECO:0000256" key="2">
    <source>
        <dbReference type="ARBA" id="ARBA00022833"/>
    </source>
</evidence>
<dbReference type="Gene3D" id="3.30.160.60">
    <property type="entry name" value="Classic Zinc Finger"/>
    <property type="match status" value="2"/>
</dbReference>
<feature type="compositionally biased region" description="Low complexity" evidence="7">
    <location>
        <begin position="10"/>
        <end position="25"/>
    </location>
</feature>
<protein>
    <submittedName>
        <fullName evidence="10">Uncharacterized protein</fullName>
    </submittedName>
</protein>
<comment type="caution">
    <text evidence="10">The sequence shown here is derived from an EMBL/GenBank/DDBJ whole genome shotgun (WGS) entry which is preliminary data.</text>
</comment>
<dbReference type="SUPFAM" id="SSF57701">
    <property type="entry name" value="Zn2/Cys6 DNA-binding domain"/>
    <property type="match status" value="1"/>
</dbReference>
<feature type="region of interest" description="Disordered" evidence="7">
    <location>
        <begin position="1"/>
        <end position="60"/>
    </location>
</feature>
<dbReference type="InterPro" id="IPR007219">
    <property type="entry name" value="XnlR_reg_dom"/>
</dbReference>
<evidence type="ECO:0000313" key="10">
    <source>
        <dbReference type="EMBL" id="KAF7428546.1"/>
    </source>
</evidence>
<dbReference type="GO" id="GO:0006351">
    <property type="term" value="P:DNA-templated transcription"/>
    <property type="evidence" value="ECO:0007669"/>
    <property type="project" value="InterPro"/>
</dbReference>
<dbReference type="GO" id="GO:0000981">
    <property type="term" value="F:DNA-binding transcription factor activity, RNA polymerase II-specific"/>
    <property type="evidence" value="ECO:0007669"/>
    <property type="project" value="InterPro"/>
</dbReference>
<dbReference type="GeneID" id="59377588"/>
<dbReference type="Proteomes" id="UP000623687">
    <property type="component" value="Unassembled WGS sequence"/>
</dbReference>
<evidence type="ECO:0000256" key="6">
    <source>
        <dbReference type="PROSITE-ProRule" id="PRU00042"/>
    </source>
</evidence>
<dbReference type="GO" id="GO:0003677">
    <property type="term" value="F:DNA binding"/>
    <property type="evidence" value="ECO:0007669"/>
    <property type="project" value="InterPro"/>
</dbReference>
<dbReference type="EMBL" id="JACETU010000005">
    <property type="protein sequence ID" value="KAF7428546.1"/>
    <property type="molecule type" value="Genomic_DNA"/>
</dbReference>
<dbReference type="PROSITE" id="PS00028">
    <property type="entry name" value="ZINC_FINGER_C2H2_1"/>
    <property type="match status" value="1"/>
</dbReference>
<feature type="domain" description="C2H2-type" evidence="9">
    <location>
        <begin position="65"/>
        <end position="92"/>
    </location>
</feature>